<dbReference type="InterPro" id="IPR041586">
    <property type="entry name" value="PsrA_TetR_C"/>
</dbReference>
<feature type="domain" description="HTH tetR-type" evidence="4">
    <location>
        <begin position="25"/>
        <end position="85"/>
    </location>
</feature>
<keyword evidence="6" id="KW-1185">Reference proteome</keyword>
<organism evidence="5 6">
    <name type="scientific">Acidovorax soli</name>
    <dbReference type="NCBI Taxonomy" id="592050"/>
    <lineage>
        <taxon>Bacteria</taxon>
        <taxon>Pseudomonadati</taxon>
        <taxon>Pseudomonadota</taxon>
        <taxon>Betaproteobacteria</taxon>
        <taxon>Burkholderiales</taxon>
        <taxon>Comamonadaceae</taxon>
        <taxon>Acidovorax</taxon>
    </lineage>
</organism>
<sequence>MSSVSRPAPAEKGRTRIPQRRADSEATRQRILDVAERLFADAGFHATSIRDIAHHAECQFALIGYHFGAKEALLDQVLARRSDVLNRERLAHLEALRAAHGTAPLALRDLVGGFVGTIMARGDSGDEGWRNYTRLIAVVAASAEWKDLAEKHFNAVARQYIAELQRSLPEVSSEDLHRAFFFMVGAMLAVCARTDRIETLSDGRFDSRSIAPMTETLCAFLEGGFAAVASRPAR</sequence>
<comment type="caution">
    <text evidence="5">The sequence shown here is derived from an EMBL/GenBank/DDBJ whole genome shotgun (WGS) entry which is preliminary data.</text>
</comment>
<evidence type="ECO:0000313" key="5">
    <source>
        <dbReference type="EMBL" id="MBB6563772.1"/>
    </source>
</evidence>
<dbReference type="SUPFAM" id="SSF48498">
    <property type="entry name" value="Tetracyclin repressor-like, C-terminal domain"/>
    <property type="match status" value="1"/>
</dbReference>
<dbReference type="GO" id="GO:0003700">
    <property type="term" value="F:DNA-binding transcription factor activity"/>
    <property type="evidence" value="ECO:0007669"/>
    <property type="project" value="TreeGrafter"/>
</dbReference>
<dbReference type="SUPFAM" id="SSF46689">
    <property type="entry name" value="Homeodomain-like"/>
    <property type="match status" value="1"/>
</dbReference>
<dbReference type="Proteomes" id="UP000575083">
    <property type="component" value="Unassembled WGS sequence"/>
</dbReference>
<dbReference type="PANTHER" id="PTHR30055:SF235">
    <property type="entry name" value="TRANSCRIPTIONAL REGULATORY PROTEIN"/>
    <property type="match status" value="1"/>
</dbReference>
<dbReference type="PANTHER" id="PTHR30055">
    <property type="entry name" value="HTH-TYPE TRANSCRIPTIONAL REGULATOR RUTR"/>
    <property type="match status" value="1"/>
</dbReference>
<dbReference type="InterPro" id="IPR036271">
    <property type="entry name" value="Tet_transcr_reg_TetR-rel_C_sf"/>
</dbReference>
<feature type="DNA-binding region" description="H-T-H motif" evidence="2">
    <location>
        <begin position="48"/>
        <end position="67"/>
    </location>
</feature>
<dbReference type="InterPro" id="IPR050109">
    <property type="entry name" value="HTH-type_TetR-like_transc_reg"/>
</dbReference>
<dbReference type="Gene3D" id="1.10.357.10">
    <property type="entry name" value="Tetracycline Repressor, domain 2"/>
    <property type="match status" value="1"/>
</dbReference>
<evidence type="ECO:0000256" key="2">
    <source>
        <dbReference type="PROSITE-ProRule" id="PRU00335"/>
    </source>
</evidence>
<gene>
    <name evidence="5" type="ORF">HNP48_006498</name>
</gene>
<evidence type="ECO:0000313" key="6">
    <source>
        <dbReference type="Proteomes" id="UP000575083"/>
    </source>
</evidence>
<dbReference type="RefSeq" id="WP_184865136.1">
    <property type="nucleotide sequence ID" value="NZ_JACHLK010000023.1"/>
</dbReference>
<feature type="compositionally biased region" description="Basic and acidic residues" evidence="3">
    <location>
        <begin position="9"/>
        <end position="25"/>
    </location>
</feature>
<evidence type="ECO:0000259" key="4">
    <source>
        <dbReference type="PROSITE" id="PS50977"/>
    </source>
</evidence>
<evidence type="ECO:0000256" key="1">
    <source>
        <dbReference type="ARBA" id="ARBA00023125"/>
    </source>
</evidence>
<name>A0A7X0PKR6_9BURK</name>
<dbReference type="Pfam" id="PF17939">
    <property type="entry name" value="TetR_C_30"/>
    <property type="match status" value="1"/>
</dbReference>
<protein>
    <submittedName>
        <fullName evidence="5">AcrR family transcriptional regulator</fullName>
    </submittedName>
</protein>
<proteinExistence type="predicted"/>
<reference evidence="5 6" key="1">
    <citation type="submission" date="2020-08" db="EMBL/GenBank/DDBJ databases">
        <title>Functional genomics of gut bacteria from endangered species of beetles.</title>
        <authorList>
            <person name="Carlos-Shanley C."/>
        </authorList>
    </citation>
    <scope>NUCLEOTIDE SEQUENCE [LARGE SCALE GENOMIC DNA]</scope>
    <source>
        <strain evidence="5 6">S00198</strain>
    </source>
</reference>
<dbReference type="InterPro" id="IPR001647">
    <property type="entry name" value="HTH_TetR"/>
</dbReference>
<evidence type="ECO:0000256" key="3">
    <source>
        <dbReference type="SAM" id="MobiDB-lite"/>
    </source>
</evidence>
<dbReference type="Pfam" id="PF00440">
    <property type="entry name" value="TetR_N"/>
    <property type="match status" value="1"/>
</dbReference>
<accession>A0A7X0PKR6</accession>
<dbReference type="EMBL" id="JACHLK010000023">
    <property type="protein sequence ID" value="MBB6563772.1"/>
    <property type="molecule type" value="Genomic_DNA"/>
</dbReference>
<keyword evidence="1 2" id="KW-0238">DNA-binding</keyword>
<dbReference type="AlphaFoldDB" id="A0A7X0PKR6"/>
<feature type="region of interest" description="Disordered" evidence="3">
    <location>
        <begin position="1"/>
        <end position="25"/>
    </location>
</feature>
<dbReference type="PRINTS" id="PR00455">
    <property type="entry name" value="HTHTETR"/>
</dbReference>
<dbReference type="GO" id="GO:0000976">
    <property type="term" value="F:transcription cis-regulatory region binding"/>
    <property type="evidence" value="ECO:0007669"/>
    <property type="project" value="TreeGrafter"/>
</dbReference>
<dbReference type="PROSITE" id="PS50977">
    <property type="entry name" value="HTH_TETR_2"/>
    <property type="match status" value="1"/>
</dbReference>
<dbReference type="InterPro" id="IPR009057">
    <property type="entry name" value="Homeodomain-like_sf"/>
</dbReference>